<dbReference type="InterPro" id="IPR036942">
    <property type="entry name" value="Beta-barrel_TonB_sf"/>
</dbReference>
<proteinExistence type="inferred from homology"/>
<evidence type="ECO:0000256" key="6">
    <source>
        <dbReference type="ARBA" id="ARBA00023004"/>
    </source>
</evidence>
<dbReference type="SUPFAM" id="SSF56935">
    <property type="entry name" value="Porins"/>
    <property type="match status" value="1"/>
</dbReference>
<evidence type="ECO:0000256" key="12">
    <source>
        <dbReference type="RuleBase" id="RU003357"/>
    </source>
</evidence>
<keyword evidence="2 11" id="KW-0813">Transport</keyword>
<gene>
    <name evidence="15" type="ORF">I6N98_09050</name>
</gene>
<dbReference type="InterPro" id="IPR012910">
    <property type="entry name" value="Plug_dom"/>
</dbReference>
<dbReference type="EMBL" id="CP066167">
    <property type="protein sequence ID" value="QQD19957.1"/>
    <property type="molecule type" value="Genomic_DNA"/>
</dbReference>
<evidence type="ECO:0000256" key="11">
    <source>
        <dbReference type="PROSITE-ProRule" id="PRU01360"/>
    </source>
</evidence>
<feature type="domain" description="TonB-dependent receptor-like beta-barrel" evidence="13">
    <location>
        <begin position="327"/>
        <end position="704"/>
    </location>
</feature>
<evidence type="ECO:0000256" key="2">
    <source>
        <dbReference type="ARBA" id="ARBA00022448"/>
    </source>
</evidence>
<dbReference type="KEGG" id="snan:I6N98_09050"/>
<dbReference type="PANTHER" id="PTHR32552">
    <property type="entry name" value="FERRICHROME IRON RECEPTOR-RELATED"/>
    <property type="match status" value="1"/>
</dbReference>
<dbReference type="PANTHER" id="PTHR32552:SF81">
    <property type="entry name" value="TONB-DEPENDENT OUTER MEMBRANE RECEPTOR"/>
    <property type="match status" value="1"/>
</dbReference>
<dbReference type="Proteomes" id="UP000596063">
    <property type="component" value="Chromosome"/>
</dbReference>
<keyword evidence="10 11" id="KW-0998">Cell outer membrane</keyword>
<dbReference type="InterPro" id="IPR000531">
    <property type="entry name" value="Beta-barrel_TonB"/>
</dbReference>
<reference evidence="15 16" key="1">
    <citation type="submission" date="2020-12" db="EMBL/GenBank/DDBJ databases">
        <authorList>
            <person name="Shan Y."/>
        </authorList>
    </citation>
    <scope>NUCLEOTIDE SEQUENCE [LARGE SCALE GENOMIC DNA]</scope>
    <source>
        <strain evidence="16">csc3.9</strain>
    </source>
</reference>
<keyword evidence="3 11" id="KW-1134">Transmembrane beta strand</keyword>
<keyword evidence="7" id="KW-0406">Ion transport</keyword>
<name>A0A7T4URX9_9GAMM</name>
<comment type="similarity">
    <text evidence="11 12">Belongs to the TonB-dependent receptor family.</text>
</comment>
<keyword evidence="8 12" id="KW-0798">TonB box</keyword>
<evidence type="ECO:0000259" key="13">
    <source>
        <dbReference type="Pfam" id="PF00593"/>
    </source>
</evidence>
<evidence type="ECO:0000313" key="15">
    <source>
        <dbReference type="EMBL" id="QQD19957.1"/>
    </source>
</evidence>
<dbReference type="Gene3D" id="2.40.170.20">
    <property type="entry name" value="TonB-dependent receptor, beta-barrel domain"/>
    <property type="match status" value="1"/>
</dbReference>
<protein>
    <submittedName>
        <fullName evidence="15">TonB-dependent receptor</fullName>
    </submittedName>
</protein>
<evidence type="ECO:0000256" key="1">
    <source>
        <dbReference type="ARBA" id="ARBA00004571"/>
    </source>
</evidence>
<keyword evidence="15" id="KW-0675">Receptor</keyword>
<keyword evidence="5 11" id="KW-0812">Transmembrane</keyword>
<keyword evidence="16" id="KW-1185">Reference proteome</keyword>
<comment type="subcellular location">
    <subcellularLocation>
        <location evidence="1 11">Cell outer membrane</location>
        <topology evidence="1 11">Multi-pass membrane protein</topology>
    </subcellularLocation>
</comment>
<accession>A0A7T4URX9</accession>
<keyword evidence="6" id="KW-0408">Iron</keyword>
<evidence type="ECO:0000313" key="16">
    <source>
        <dbReference type="Proteomes" id="UP000596063"/>
    </source>
</evidence>
<organism evidence="15 16">
    <name type="scientific">Spongiibacter nanhainus</name>
    <dbReference type="NCBI Taxonomy" id="2794344"/>
    <lineage>
        <taxon>Bacteria</taxon>
        <taxon>Pseudomonadati</taxon>
        <taxon>Pseudomonadota</taxon>
        <taxon>Gammaproteobacteria</taxon>
        <taxon>Cellvibrionales</taxon>
        <taxon>Spongiibacteraceae</taxon>
        <taxon>Spongiibacter</taxon>
    </lineage>
</organism>
<feature type="domain" description="TonB-dependent receptor plug" evidence="14">
    <location>
        <begin position="16"/>
        <end position="121"/>
    </location>
</feature>
<dbReference type="GO" id="GO:0009279">
    <property type="term" value="C:cell outer membrane"/>
    <property type="evidence" value="ECO:0007669"/>
    <property type="project" value="UniProtKB-SubCell"/>
</dbReference>
<dbReference type="PROSITE" id="PS52016">
    <property type="entry name" value="TONB_DEPENDENT_REC_3"/>
    <property type="match status" value="1"/>
</dbReference>
<dbReference type="InterPro" id="IPR039426">
    <property type="entry name" value="TonB-dep_rcpt-like"/>
</dbReference>
<evidence type="ECO:0000256" key="7">
    <source>
        <dbReference type="ARBA" id="ARBA00023065"/>
    </source>
</evidence>
<evidence type="ECO:0000256" key="8">
    <source>
        <dbReference type="ARBA" id="ARBA00023077"/>
    </source>
</evidence>
<dbReference type="Pfam" id="PF07715">
    <property type="entry name" value="Plug"/>
    <property type="match status" value="1"/>
</dbReference>
<sequence length="738" mass="80602">MIEEVVVVAQKREEKMQDIPISIQAFSSDRLDAMGITSIPDLQLVAPGLNYTETSGFSIIYIRGVGSDTFLMGDPNVATYLDGVYLPFAFGQSQELFGIERIEVLKGPQGTLFGRGANGGAINIMTKSPSLTEPEVQLEVGYDSLNTTQTKAYFSYPLADTLAMSISTAYKSGDHWYDEESTGGGEKLPQVSSQAMRVKLLWTPVDELELGFSYMQSLSQGTSSGLQGNSEPSLLAQALGITPQKGYTIDNDVPVFLHSNNKIMSVNGVWAGEQHDYKFLVSRQNGSPSGLFIDFDGAPEGIAYFGTADGSINEVDTAELQMVSTPGNWAGSNVRYNLGYYFVNWTSALDPVFLGLLAVDLSTGVKNSSLSLPAGFVGLLDSLLEPLLGFGTPSGAVRLVGKNTLESHALYAQTSIDFLNDFTFTVGVRYQEETRTLDESSSSLGDSNIEPVVFIQKYEDIEDEVKSTKPKIGLEYRPPFLDEGMIYASWQQSIKGTQFNLINIYDPPEIVLPEEMDAIELGIKTSPFGAGSVFNFAYFKYDIENLQVQFVSLLQGGAVTQENAGGAAIEGFEFEFQTLLFPSVVDNLVLIANGTMLTTKEYTEYLNGSGFDPNTGLLSTGNDFSGNEIARAPDTTGTVGISKTTEVPGGSLEIGADYYYNSGFYYLAQNSEKSVEDAYTVLNARVSYFYQPANLRITLYGRNLQGTEYNYGRFHVDFGTADYKAPRDIVGLKVNWQF</sequence>
<dbReference type="AlphaFoldDB" id="A0A7T4URX9"/>
<evidence type="ECO:0000256" key="10">
    <source>
        <dbReference type="ARBA" id="ARBA00023237"/>
    </source>
</evidence>
<evidence type="ECO:0000256" key="3">
    <source>
        <dbReference type="ARBA" id="ARBA00022452"/>
    </source>
</evidence>
<evidence type="ECO:0000259" key="14">
    <source>
        <dbReference type="Pfam" id="PF07715"/>
    </source>
</evidence>
<evidence type="ECO:0000256" key="5">
    <source>
        <dbReference type="ARBA" id="ARBA00022692"/>
    </source>
</evidence>
<evidence type="ECO:0000256" key="9">
    <source>
        <dbReference type="ARBA" id="ARBA00023136"/>
    </source>
</evidence>
<evidence type="ECO:0000256" key="4">
    <source>
        <dbReference type="ARBA" id="ARBA00022496"/>
    </source>
</evidence>
<keyword evidence="9 11" id="KW-0472">Membrane</keyword>
<dbReference type="Pfam" id="PF00593">
    <property type="entry name" value="TonB_dep_Rec_b-barrel"/>
    <property type="match status" value="1"/>
</dbReference>
<keyword evidence="4" id="KW-0410">Iron transport</keyword>
<dbReference type="GO" id="GO:0006826">
    <property type="term" value="P:iron ion transport"/>
    <property type="evidence" value="ECO:0007669"/>
    <property type="project" value="UniProtKB-KW"/>
</dbReference>